<accession>A0A068Y1I6</accession>
<name>A0A068Y1I6_ECHMU</name>
<organism evidence="2 3">
    <name type="scientific">Echinococcus multilocularis</name>
    <name type="common">Fox tapeworm</name>
    <dbReference type="NCBI Taxonomy" id="6211"/>
    <lineage>
        <taxon>Eukaryota</taxon>
        <taxon>Metazoa</taxon>
        <taxon>Spiralia</taxon>
        <taxon>Lophotrochozoa</taxon>
        <taxon>Platyhelminthes</taxon>
        <taxon>Cestoda</taxon>
        <taxon>Eucestoda</taxon>
        <taxon>Cyclophyllidea</taxon>
        <taxon>Taeniidae</taxon>
        <taxon>Echinococcus</taxon>
    </lineage>
</organism>
<feature type="compositionally biased region" description="Low complexity" evidence="1">
    <location>
        <begin position="308"/>
        <end position="319"/>
    </location>
</feature>
<dbReference type="SUPFAM" id="SSF50978">
    <property type="entry name" value="WD40 repeat-like"/>
    <property type="match status" value="1"/>
</dbReference>
<dbReference type="OrthoDB" id="63070at2759"/>
<sequence length="427" mass="47630">MAGSPTLDYPTSANSLFGKQSTSTTTCSSLRFLRSYVHPLSAIMFLNLVKHILYLIDLDSDAEAAAVKILPGIDRRPVYSLAYCGTSNTEIVYGTSGSLVSLFDIVTGTLKGTYATRTSAVDVKAVAWLQDGDFAFLAGPDDTCIWNDGRCFLSNSKDQTVRLWWRHLIAIPDALRLTAPSRNQNPEVEGAKSRALLTPRGHAVLYNQIRAKFSPLHSTGQQFAYSASTDGDWVVWDLTTGVKLPQNRVNLAVVRDVVWHPWEPVLITSKYAEREAEVDESVRFCHSEAGQQDSVIQLSAAGFHYRFPTSTPTGSSSGSEVIPWRDIESDDDASREERENKKALAARMTDNTLPKEDEWGEGRRLTLFARSHLDYIVMRQAFPEHRRHLCPRPTSPPGLSVGPLTRSQTRLLAQQQRQHEEEVDVHK</sequence>
<dbReference type="Gene3D" id="2.130.10.10">
    <property type="entry name" value="YVTN repeat-like/Quinoprotein amine dehydrogenase"/>
    <property type="match status" value="1"/>
</dbReference>
<evidence type="ECO:0000313" key="2">
    <source>
        <dbReference type="EMBL" id="CUT98953.1"/>
    </source>
</evidence>
<dbReference type="PANTHER" id="PTHR19847:SF7">
    <property type="entry name" value="DDB1- AND CUL4-ASSOCIATED FACTOR 11"/>
    <property type="match status" value="1"/>
</dbReference>
<dbReference type="EMBL" id="LN902845">
    <property type="protein sequence ID" value="CUT98953.1"/>
    <property type="molecule type" value="Genomic_DNA"/>
</dbReference>
<proteinExistence type="predicted"/>
<evidence type="ECO:0000313" key="3">
    <source>
        <dbReference type="Proteomes" id="UP000017246"/>
    </source>
</evidence>
<dbReference type="InterPro" id="IPR051859">
    <property type="entry name" value="DCAF"/>
</dbReference>
<dbReference type="eggNOG" id="KOG0266">
    <property type="taxonomic scope" value="Eukaryota"/>
</dbReference>
<dbReference type="InterPro" id="IPR015943">
    <property type="entry name" value="WD40/YVTN_repeat-like_dom_sf"/>
</dbReference>
<dbReference type="InterPro" id="IPR036322">
    <property type="entry name" value="WD40_repeat_dom_sf"/>
</dbReference>
<protein>
    <submittedName>
        <fullName evidence="2">DDB1 and CUL4 associated factor 11</fullName>
    </submittedName>
</protein>
<dbReference type="PANTHER" id="PTHR19847">
    <property type="entry name" value="DDB1- AND CUL4-ASSOCIATED FACTOR 11"/>
    <property type="match status" value="1"/>
</dbReference>
<dbReference type="AlphaFoldDB" id="A0A068Y1I6"/>
<reference evidence="2" key="2">
    <citation type="submission" date="2015-11" db="EMBL/GenBank/DDBJ databases">
        <authorList>
            <person name="Zhang Y."/>
            <person name="Guo Z."/>
        </authorList>
    </citation>
    <scope>NUCLEOTIDE SEQUENCE</scope>
</reference>
<evidence type="ECO:0000256" key="1">
    <source>
        <dbReference type="SAM" id="MobiDB-lite"/>
    </source>
</evidence>
<dbReference type="GO" id="GO:0080008">
    <property type="term" value="C:Cul4-RING E3 ubiquitin ligase complex"/>
    <property type="evidence" value="ECO:0007669"/>
    <property type="project" value="TreeGrafter"/>
</dbReference>
<reference evidence="2" key="1">
    <citation type="journal article" date="2013" name="Nature">
        <title>The genomes of four tapeworm species reveal adaptations to parasitism.</title>
        <authorList>
            <person name="Tsai I.J."/>
            <person name="Zarowiecki M."/>
            <person name="Holroyd N."/>
            <person name="Garciarrubio A."/>
            <person name="Sanchez-Flores A."/>
            <person name="Brooks K.L."/>
            <person name="Tracey A."/>
            <person name="Bobes R.J."/>
            <person name="Fragoso G."/>
            <person name="Sciutto E."/>
            <person name="Aslett M."/>
            <person name="Beasley H."/>
            <person name="Bennett H.M."/>
            <person name="Cai J."/>
            <person name="Camicia F."/>
            <person name="Clark R."/>
            <person name="Cucher M."/>
            <person name="De Silva N."/>
            <person name="Day T.A."/>
            <person name="Deplazes P."/>
            <person name="Estrada K."/>
            <person name="Fernandez C."/>
            <person name="Holland P.W."/>
            <person name="Hou J."/>
            <person name="Hu S."/>
            <person name="Huckvale T."/>
            <person name="Hung S.S."/>
            <person name="Kamenetzky L."/>
            <person name="Keane J.A."/>
            <person name="Kiss F."/>
            <person name="Koziol U."/>
            <person name="Lambert O."/>
            <person name="Liu K."/>
            <person name="Luo X."/>
            <person name="Luo Y."/>
            <person name="Macchiaroli N."/>
            <person name="Nichol S."/>
            <person name="Paps J."/>
            <person name="Parkinson J."/>
            <person name="Pouchkina-Stantcheva N."/>
            <person name="Riddiford N."/>
            <person name="Rosenzvit M."/>
            <person name="Salinas G."/>
            <person name="Wasmuth J.D."/>
            <person name="Zamanian M."/>
            <person name="Zheng Y."/>
            <person name="Cai X."/>
            <person name="Soberon X."/>
            <person name="Olson P.D."/>
            <person name="Laclette J.P."/>
            <person name="Brehm K."/>
            <person name="Berriman M."/>
            <person name="Garciarrubio A."/>
            <person name="Bobes R.J."/>
            <person name="Fragoso G."/>
            <person name="Sanchez-Flores A."/>
            <person name="Estrada K."/>
            <person name="Cevallos M.A."/>
            <person name="Morett E."/>
            <person name="Gonzalez V."/>
            <person name="Portillo T."/>
            <person name="Ochoa-Leyva A."/>
            <person name="Jose M.V."/>
            <person name="Sciutto E."/>
            <person name="Landa A."/>
            <person name="Jimenez L."/>
            <person name="Valdes V."/>
            <person name="Carrero J.C."/>
            <person name="Larralde C."/>
            <person name="Morales-Montor J."/>
            <person name="Limon-Lason J."/>
            <person name="Soberon X."/>
            <person name="Laclette J.P."/>
        </authorList>
    </citation>
    <scope>NUCLEOTIDE SEQUENCE [LARGE SCALE GENOMIC DNA]</scope>
</reference>
<dbReference type="GO" id="GO:0043161">
    <property type="term" value="P:proteasome-mediated ubiquitin-dependent protein catabolic process"/>
    <property type="evidence" value="ECO:0007669"/>
    <property type="project" value="TreeGrafter"/>
</dbReference>
<dbReference type="STRING" id="6211.A0A068Y1I6"/>
<feature type="region of interest" description="Disordered" evidence="1">
    <location>
        <begin position="307"/>
        <end position="342"/>
    </location>
</feature>
<dbReference type="Proteomes" id="UP000017246">
    <property type="component" value="Unassembled WGS sequence"/>
</dbReference>
<keyword evidence="3" id="KW-1185">Reference proteome</keyword>